<accession>A0A077Z6Y2</accession>
<evidence type="ECO:0000313" key="3">
    <source>
        <dbReference type="Proteomes" id="UP000030665"/>
    </source>
</evidence>
<dbReference type="Proteomes" id="UP000030665">
    <property type="component" value="Unassembled WGS sequence"/>
</dbReference>
<gene>
    <name evidence="2" type="ORF">TTRE_0000446201</name>
</gene>
<dbReference type="OrthoDB" id="10602578at2759"/>
<reference evidence="2" key="2">
    <citation type="submission" date="2014-03" db="EMBL/GenBank/DDBJ databases">
        <title>The whipworm genome and dual-species transcriptomics of an intimate host-pathogen interaction.</title>
        <authorList>
            <person name="Foth B.J."/>
            <person name="Tsai I.J."/>
            <person name="Reid A.J."/>
            <person name="Bancroft A.J."/>
            <person name="Nichol S."/>
            <person name="Tracey A."/>
            <person name="Holroyd N."/>
            <person name="Cotton J.A."/>
            <person name="Stanley E.J."/>
            <person name="Zarowiecki M."/>
            <person name="Liu J.Z."/>
            <person name="Huckvale T."/>
            <person name="Cooper P.J."/>
            <person name="Grencis R.K."/>
            <person name="Berriman M."/>
        </authorList>
    </citation>
    <scope>NUCLEOTIDE SEQUENCE [LARGE SCALE GENOMIC DNA]</scope>
</reference>
<proteinExistence type="predicted"/>
<dbReference type="EMBL" id="HG806016">
    <property type="protein sequence ID" value="CDW56187.1"/>
    <property type="molecule type" value="Genomic_DNA"/>
</dbReference>
<evidence type="ECO:0000313" key="2">
    <source>
        <dbReference type="EMBL" id="CDW56187.1"/>
    </source>
</evidence>
<protein>
    <submittedName>
        <fullName evidence="2">Uncharacterized protein</fullName>
    </submittedName>
</protein>
<name>A0A077Z6Y2_TRITR</name>
<reference evidence="2" key="1">
    <citation type="submission" date="2014-01" db="EMBL/GenBank/DDBJ databases">
        <authorList>
            <person name="Aslett M."/>
        </authorList>
    </citation>
    <scope>NUCLEOTIDE SEQUENCE</scope>
</reference>
<evidence type="ECO:0000256" key="1">
    <source>
        <dbReference type="SAM" id="MobiDB-lite"/>
    </source>
</evidence>
<feature type="compositionally biased region" description="Polar residues" evidence="1">
    <location>
        <begin position="38"/>
        <end position="52"/>
    </location>
</feature>
<organism evidence="2 3">
    <name type="scientific">Trichuris trichiura</name>
    <name type="common">Whipworm</name>
    <name type="synonym">Trichocephalus trichiurus</name>
    <dbReference type="NCBI Taxonomy" id="36087"/>
    <lineage>
        <taxon>Eukaryota</taxon>
        <taxon>Metazoa</taxon>
        <taxon>Ecdysozoa</taxon>
        <taxon>Nematoda</taxon>
        <taxon>Enoplea</taxon>
        <taxon>Dorylaimia</taxon>
        <taxon>Trichinellida</taxon>
        <taxon>Trichuridae</taxon>
        <taxon>Trichuris</taxon>
    </lineage>
</organism>
<dbReference type="AlphaFoldDB" id="A0A077Z6Y2"/>
<feature type="region of interest" description="Disordered" evidence="1">
    <location>
        <begin position="14"/>
        <end position="101"/>
    </location>
</feature>
<keyword evidence="3" id="KW-1185">Reference proteome</keyword>
<sequence length="149" mass="16661">MALLPNAIVLPFSPPAYRSDFDKKRTGLGKPKRAIEAEQQTPRDLTQRTSSFRRLVTVPTVEKRKKKRKSNQSEAPCKPALANEISNHGRRIGGNDPSADGIHLVQQIPSRESLPAEITTVRLGRCPRPLAPTGWAIRAWKTMSQFGRR</sequence>